<sequence>MTRKPYDNPVRIVGQLRGKLADLDRDLTGLEGAFKGGVKGAFNGDAKAAHRAAHKRGGLPKVEADPEVKAFIIARLDRLTFSDIVAELKQAFPPDRHISRSSVHRWWLKTGRFLPLETAQSDGAQSTNISSNRVIP</sequence>
<evidence type="ECO:0000313" key="2">
    <source>
        <dbReference type="Proteomes" id="UP000477782"/>
    </source>
</evidence>
<organism evidence="1 2">
    <name type="scientific">Tabrizicola oligotrophica</name>
    <dbReference type="NCBI Taxonomy" id="2710650"/>
    <lineage>
        <taxon>Bacteria</taxon>
        <taxon>Pseudomonadati</taxon>
        <taxon>Pseudomonadota</taxon>
        <taxon>Alphaproteobacteria</taxon>
        <taxon>Rhodobacterales</taxon>
        <taxon>Paracoccaceae</taxon>
        <taxon>Tabrizicola</taxon>
    </lineage>
</organism>
<name>A0A6M0QPB2_9RHOB</name>
<dbReference type="Proteomes" id="UP000477782">
    <property type="component" value="Unassembled WGS sequence"/>
</dbReference>
<accession>A0A6M0QPB2</accession>
<reference evidence="1 2" key="1">
    <citation type="submission" date="2020-02" db="EMBL/GenBank/DDBJ databases">
        <authorList>
            <person name="Chen W.-M."/>
        </authorList>
    </citation>
    <scope>NUCLEOTIDE SEQUENCE [LARGE SCALE GENOMIC DNA]</scope>
    <source>
        <strain evidence="1 2">KMS-5</strain>
    </source>
</reference>
<gene>
    <name evidence="1" type="ORF">G4Z14_03385</name>
</gene>
<dbReference type="AlphaFoldDB" id="A0A6M0QPB2"/>
<protein>
    <submittedName>
        <fullName evidence="1">Uncharacterized protein</fullName>
    </submittedName>
</protein>
<evidence type="ECO:0000313" key="1">
    <source>
        <dbReference type="EMBL" id="NEY89328.1"/>
    </source>
</evidence>
<dbReference type="EMBL" id="JAAIVJ010000001">
    <property type="protein sequence ID" value="NEY89328.1"/>
    <property type="molecule type" value="Genomic_DNA"/>
</dbReference>
<dbReference type="RefSeq" id="WP_164623331.1">
    <property type="nucleotide sequence ID" value="NZ_JAAIVJ010000001.1"/>
</dbReference>
<keyword evidence="2" id="KW-1185">Reference proteome</keyword>
<comment type="caution">
    <text evidence="1">The sequence shown here is derived from an EMBL/GenBank/DDBJ whole genome shotgun (WGS) entry which is preliminary data.</text>
</comment>
<proteinExistence type="predicted"/>